<dbReference type="Pfam" id="PF14683">
    <property type="entry name" value="CBM-like"/>
    <property type="match status" value="1"/>
</dbReference>
<dbReference type="PANTHER" id="PTHR32018:SF2">
    <property type="entry name" value="OS11G0134100 PROTEIN"/>
    <property type="match status" value="1"/>
</dbReference>
<dbReference type="InterPro" id="IPR029413">
    <property type="entry name" value="RG-lyase_II"/>
</dbReference>
<protein>
    <recommendedName>
        <fullName evidence="4">rhamnogalacturonan endolyase</fullName>
        <ecNumber evidence="4">4.2.2.23</ecNumber>
    </recommendedName>
</protein>
<feature type="domain" description="Rhamnogalacturonan lyase" evidence="9">
    <location>
        <begin position="466"/>
        <end position="656"/>
    </location>
</feature>
<dbReference type="InterPro" id="IPR008979">
    <property type="entry name" value="Galactose-bd-like_sf"/>
</dbReference>
<keyword evidence="12" id="KW-1185">Reference proteome</keyword>
<evidence type="ECO:0000256" key="8">
    <source>
        <dbReference type="SAM" id="SignalP"/>
    </source>
</evidence>
<dbReference type="GO" id="GO:0005975">
    <property type="term" value="P:carbohydrate metabolic process"/>
    <property type="evidence" value="ECO:0007669"/>
    <property type="project" value="InterPro"/>
</dbReference>
<feature type="signal peptide" evidence="8">
    <location>
        <begin position="1"/>
        <end position="21"/>
    </location>
</feature>
<evidence type="ECO:0000256" key="3">
    <source>
        <dbReference type="ARBA" id="ARBA00010418"/>
    </source>
</evidence>
<proteinExistence type="inferred from homology"/>
<evidence type="ECO:0000313" key="12">
    <source>
        <dbReference type="Proteomes" id="UP000663760"/>
    </source>
</evidence>
<evidence type="ECO:0000256" key="7">
    <source>
        <dbReference type="ARBA" id="ARBA00023239"/>
    </source>
</evidence>
<keyword evidence="5" id="KW-0964">Secreted</keyword>
<dbReference type="EC" id="4.2.2.23" evidence="4"/>
<dbReference type="Proteomes" id="UP000663760">
    <property type="component" value="Chromosome 3"/>
</dbReference>
<feature type="chain" id="PRO_5029789397" description="rhamnogalacturonan endolyase" evidence="8">
    <location>
        <begin position="22"/>
        <end position="708"/>
    </location>
</feature>
<dbReference type="GO" id="GO:0005576">
    <property type="term" value="C:extracellular region"/>
    <property type="evidence" value="ECO:0007669"/>
    <property type="project" value="UniProtKB-SubCell"/>
</dbReference>
<dbReference type="InterPro" id="IPR014718">
    <property type="entry name" value="GH-type_carb-bd"/>
</dbReference>
<comment type="subcellular location">
    <subcellularLocation>
        <location evidence="2">Secreted</location>
    </subcellularLocation>
</comment>
<dbReference type="Gene3D" id="2.70.98.10">
    <property type="match status" value="1"/>
</dbReference>
<dbReference type="InterPro" id="IPR011013">
    <property type="entry name" value="Gal_mutarotase_sf_dom"/>
</dbReference>
<dbReference type="AlphaFoldDB" id="A0A7I8KA66"/>
<feature type="domain" description="Rhamnogalacturonan lyase" evidence="10">
    <location>
        <begin position="380"/>
        <end position="452"/>
    </location>
</feature>
<dbReference type="Gene3D" id="2.60.120.260">
    <property type="entry name" value="Galactose-binding domain-like"/>
    <property type="match status" value="1"/>
</dbReference>
<evidence type="ECO:0000256" key="4">
    <source>
        <dbReference type="ARBA" id="ARBA00012437"/>
    </source>
</evidence>
<dbReference type="Pfam" id="PF06045">
    <property type="entry name" value="Rhamnogal_lyase"/>
    <property type="match status" value="1"/>
</dbReference>
<sequence length="708" mass="79975">MGGWNRLSVWVSVCLLITGRGGLPQAEGVSMSVEDHQVVLDNGILQLTLSNPGGIITGIAYNGVDNLMETRNQEFDRGYWDLVWSDPLNPGLIFDRIEGTNFTVILQDDDQLEVSFTRSWLPSSLTGTGGVPLNIDRRFILLRGKSGFYTYAIFEHLKGWPDFDLAETRVVFKLSEDRFHYMAMADDRQRIMPMPQDRLPPRGYSLAFKEAVRLVNATNPALTGEVDCKYQYSCDNKDNKVHGWISFDPPTGFWQISPSDEFRTGGPMKQSLTSHVGPTTLAVFVSDHYAGKALVPRFRNGERWKKVFGPVFIYLNSSPEDENPLSLWKDAKLQMMSESRSWPYEFPASEDFPKARERGSVVGRLLVRDRYISEEDMPASSAYVGLALPGEVGSWQTESKGYQFWVKAEIDGTFSITSVRAGVYGLFAWVPGFIGDCKHPQNITVGEGSQIDLGDLVYEPPREGPTLWEIGTPDRSTAEFFVPEPNPAYVNRLYVDTPDRFRQYGLWERYAELYPTQDLVYVVGESNYTRDWFYAQVTRRLVNSSRAYRDTTWQIRFTLNSPILEGLYKLRIALAAAKRSRLQVWINDRSASSPHFSTGVVGDENSIARFAIHGLYRLFSVDVDGSLLVAGENVIFLNQAEAKNPFVGIMYDYIRLEEPATSVSGRSSGKSRRPSLTGIFFLSSLTYHVIRGYLTPLMYIHFTGTTCV</sequence>
<dbReference type="SUPFAM" id="SSF74650">
    <property type="entry name" value="Galactose mutarotase-like"/>
    <property type="match status" value="1"/>
</dbReference>
<comment type="similarity">
    <text evidence="3">Belongs to the polysaccharide lyase 4 family.</text>
</comment>
<dbReference type="CDD" id="cd10320">
    <property type="entry name" value="RGL4_N"/>
    <property type="match status" value="1"/>
</dbReference>
<reference evidence="11" key="1">
    <citation type="submission" date="2020-02" db="EMBL/GenBank/DDBJ databases">
        <authorList>
            <person name="Scholz U."/>
            <person name="Mascher M."/>
            <person name="Fiebig A."/>
        </authorList>
    </citation>
    <scope>NUCLEOTIDE SEQUENCE</scope>
</reference>
<comment type="catalytic activity">
    <reaction evidence="1">
        <text>Endotype eliminative cleavage of L-alpha-rhamnopyranosyl-(1-&gt;4)-alpha-D-galactopyranosyluronic acid bonds of rhamnogalacturonan I domains in ramified hairy regions of pectin leaving L-rhamnopyranose at the reducing end and 4-deoxy-4,5-unsaturated D-galactopyranosyluronic acid at the non-reducing end.</text>
        <dbReference type="EC" id="4.2.2.23"/>
    </reaction>
</comment>
<evidence type="ECO:0000259" key="9">
    <source>
        <dbReference type="Pfam" id="PF14683"/>
    </source>
</evidence>
<dbReference type="InterPro" id="IPR029411">
    <property type="entry name" value="RG-lyase_III"/>
</dbReference>
<keyword evidence="7" id="KW-0456">Lyase</keyword>
<dbReference type="CDD" id="cd10317">
    <property type="entry name" value="RGL4_C"/>
    <property type="match status" value="1"/>
</dbReference>
<evidence type="ECO:0000256" key="1">
    <source>
        <dbReference type="ARBA" id="ARBA00001324"/>
    </source>
</evidence>
<dbReference type="InterPro" id="IPR051850">
    <property type="entry name" value="Polysacch_Lyase_4"/>
</dbReference>
<dbReference type="Gene3D" id="2.60.40.1120">
    <property type="entry name" value="Carboxypeptidase-like, regulatory domain"/>
    <property type="match status" value="1"/>
</dbReference>
<dbReference type="CDD" id="cd10316">
    <property type="entry name" value="RGL4_M"/>
    <property type="match status" value="1"/>
</dbReference>
<evidence type="ECO:0000313" key="11">
    <source>
        <dbReference type="EMBL" id="CAA7393950.1"/>
    </source>
</evidence>
<accession>A0A7I8KA66</accession>
<dbReference type="PANTHER" id="PTHR32018">
    <property type="entry name" value="RHAMNOGALACTURONATE LYASE FAMILY PROTEIN"/>
    <property type="match status" value="1"/>
</dbReference>
<dbReference type="InterPro" id="IPR013784">
    <property type="entry name" value="Carb-bd-like_fold"/>
</dbReference>
<dbReference type="GO" id="GO:0030246">
    <property type="term" value="F:carbohydrate binding"/>
    <property type="evidence" value="ECO:0007669"/>
    <property type="project" value="InterPro"/>
</dbReference>
<name>A0A7I8KA66_SPIIN</name>
<evidence type="ECO:0000259" key="10">
    <source>
        <dbReference type="Pfam" id="PF14686"/>
    </source>
</evidence>
<keyword evidence="6 8" id="KW-0732">Signal</keyword>
<gene>
    <name evidence="11" type="ORF">SI8410_03004635</name>
</gene>
<dbReference type="SUPFAM" id="SSF49452">
    <property type="entry name" value="Starch-binding domain-like"/>
    <property type="match status" value="1"/>
</dbReference>
<evidence type="ECO:0000256" key="2">
    <source>
        <dbReference type="ARBA" id="ARBA00004613"/>
    </source>
</evidence>
<dbReference type="SUPFAM" id="SSF49785">
    <property type="entry name" value="Galactose-binding domain-like"/>
    <property type="match status" value="1"/>
</dbReference>
<organism evidence="11 12">
    <name type="scientific">Spirodela intermedia</name>
    <name type="common">Intermediate duckweed</name>
    <dbReference type="NCBI Taxonomy" id="51605"/>
    <lineage>
        <taxon>Eukaryota</taxon>
        <taxon>Viridiplantae</taxon>
        <taxon>Streptophyta</taxon>
        <taxon>Embryophyta</taxon>
        <taxon>Tracheophyta</taxon>
        <taxon>Spermatophyta</taxon>
        <taxon>Magnoliopsida</taxon>
        <taxon>Liliopsida</taxon>
        <taxon>Araceae</taxon>
        <taxon>Lemnoideae</taxon>
        <taxon>Spirodela</taxon>
    </lineage>
</organism>
<dbReference type="GO" id="GO:0102210">
    <property type="term" value="F:rhamnogalacturonan endolyase activity"/>
    <property type="evidence" value="ECO:0007669"/>
    <property type="project" value="UniProtKB-EC"/>
</dbReference>
<evidence type="ECO:0000256" key="5">
    <source>
        <dbReference type="ARBA" id="ARBA00022525"/>
    </source>
</evidence>
<evidence type="ECO:0000256" key="6">
    <source>
        <dbReference type="ARBA" id="ARBA00022729"/>
    </source>
</evidence>
<dbReference type="InterPro" id="IPR010325">
    <property type="entry name" value="Rhamnogal_lyase"/>
</dbReference>
<dbReference type="EMBL" id="LR746266">
    <property type="protein sequence ID" value="CAA7393950.1"/>
    <property type="molecule type" value="Genomic_DNA"/>
</dbReference>
<dbReference type="OrthoDB" id="2130367at2759"/>
<dbReference type="Pfam" id="PF14686">
    <property type="entry name" value="fn3_3"/>
    <property type="match status" value="1"/>
</dbReference>